<reference evidence="11" key="1">
    <citation type="journal article" date="2019" name="Int. J. Syst. Evol. Microbiol.">
        <title>The Global Catalogue of Microorganisms (GCM) 10K type strain sequencing project: providing services to taxonomists for standard genome sequencing and annotation.</title>
        <authorList>
            <consortium name="The Broad Institute Genomics Platform"/>
            <consortium name="The Broad Institute Genome Sequencing Center for Infectious Disease"/>
            <person name="Wu L."/>
            <person name="Ma J."/>
        </authorList>
    </citation>
    <scope>NUCLEOTIDE SEQUENCE [LARGE SCALE GENOMIC DNA]</scope>
    <source>
        <strain evidence="11">CGMCC 4.7192</strain>
    </source>
</reference>
<dbReference type="CDD" id="cd17546">
    <property type="entry name" value="REC_hyHK_CKI1_RcsC-like"/>
    <property type="match status" value="1"/>
</dbReference>
<dbReference type="Gene3D" id="1.10.287.130">
    <property type="match status" value="1"/>
</dbReference>
<evidence type="ECO:0000256" key="3">
    <source>
        <dbReference type="ARBA" id="ARBA00022553"/>
    </source>
</evidence>
<accession>A0ABW5BGL9</accession>
<dbReference type="PROSITE" id="PS50110">
    <property type="entry name" value="RESPONSE_REGULATORY"/>
    <property type="match status" value="1"/>
</dbReference>
<evidence type="ECO:0000313" key="11">
    <source>
        <dbReference type="Proteomes" id="UP001597294"/>
    </source>
</evidence>
<dbReference type="RefSeq" id="WP_380249631.1">
    <property type="nucleotide sequence ID" value="NZ_JBHUII010000003.1"/>
</dbReference>
<keyword evidence="6" id="KW-0175">Coiled coil</keyword>
<dbReference type="InterPro" id="IPR004358">
    <property type="entry name" value="Sig_transdc_His_kin-like_C"/>
</dbReference>
<dbReference type="Gene3D" id="3.30.565.10">
    <property type="entry name" value="Histidine kinase-like ATPase, C-terminal domain"/>
    <property type="match status" value="1"/>
</dbReference>
<keyword evidence="11" id="KW-1185">Reference proteome</keyword>
<evidence type="ECO:0000256" key="4">
    <source>
        <dbReference type="ARBA" id="ARBA00023012"/>
    </source>
</evidence>
<keyword evidence="7" id="KW-0812">Transmembrane</keyword>
<dbReference type="SMART" id="SM00388">
    <property type="entry name" value="HisKA"/>
    <property type="match status" value="1"/>
</dbReference>
<dbReference type="InterPro" id="IPR001789">
    <property type="entry name" value="Sig_transdc_resp-reg_receiver"/>
</dbReference>
<dbReference type="InterPro" id="IPR011006">
    <property type="entry name" value="CheY-like_superfamily"/>
</dbReference>
<keyword evidence="10" id="KW-0547">Nucleotide-binding</keyword>
<dbReference type="InterPro" id="IPR036890">
    <property type="entry name" value="HATPase_C_sf"/>
</dbReference>
<dbReference type="CDD" id="cd00082">
    <property type="entry name" value="HisKA"/>
    <property type="match status" value="1"/>
</dbReference>
<comment type="caution">
    <text evidence="10">The sequence shown here is derived from an EMBL/GenBank/DDBJ whole genome shotgun (WGS) entry which is preliminary data.</text>
</comment>
<proteinExistence type="predicted"/>
<evidence type="ECO:0000259" key="9">
    <source>
        <dbReference type="PROSITE" id="PS50110"/>
    </source>
</evidence>
<evidence type="ECO:0000256" key="2">
    <source>
        <dbReference type="ARBA" id="ARBA00012438"/>
    </source>
</evidence>
<gene>
    <name evidence="10" type="ORF">ACFSKO_06385</name>
</gene>
<feature type="coiled-coil region" evidence="6">
    <location>
        <begin position="117"/>
        <end position="151"/>
    </location>
</feature>
<dbReference type="SMART" id="SM00448">
    <property type="entry name" value="REC"/>
    <property type="match status" value="1"/>
</dbReference>
<dbReference type="Pfam" id="PF00512">
    <property type="entry name" value="HisKA"/>
    <property type="match status" value="1"/>
</dbReference>
<evidence type="ECO:0000256" key="5">
    <source>
        <dbReference type="PROSITE-ProRule" id="PRU00169"/>
    </source>
</evidence>
<feature type="domain" description="Histidine kinase" evidence="8">
    <location>
        <begin position="323"/>
        <end position="544"/>
    </location>
</feature>
<dbReference type="SUPFAM" id="SSF52172">
    <property type="entry name" value="CheY-like"/>
    <property type="match status" value="1"/>
</dbReference>
<dbReference type="PROSITE" id="PS50109">
    <property type="entry name" value="HIS_KIN"/>
    <property type="match status" value="1"/>
</dbReference>
<dbReference type="InterPro" id="IPR005467">
    <property type="entry name" value="His_kinase_dom"/>
</dbReference>
<dbReference type="InterPro" id="IPR036097">
    <property type="entry name" value="HisK_dim/P_sf"/>
</dbReference>
<dbReference type="SUPFAM" id="SSF47384">
    <property type="entry name" value="Homodimeric domain of signal transducing histidine kinase"/>
    <property type="match status" value="1"/>
</dbReference>
<keyword evidence="7" id="KW-0472">Membrane</keyword>
<dbReference type="Proteomes" id="UP001597294">
    <property type="component" value="Unassembled WGS sequence"/>
</dbReference>
<evidence type="ECO:0000256" key="7">
    <source>
        <dbReference type="SAM" id="Phobius"/>
    </source>
</evidence>
<dbReference type="GO" id="GO:0005524">
    <property type="term" value="F:ATP binding"/>
    <property type="evidence" value="ECO:0007669"/>
    <property type="project" value="UniProtKB-KW"/>
</dbReference>
<evidence type="ECO:0000256" key="6">
    <source>
        <dbReference type="SAM" id="Coils"/>
    </source>
</evidence>
<dbReference type="Gene3D" id="3.40.50.2300">
    <property type="match status" value="1"/>
</dbReference>
<organism evidence="10 11">
    <name type="scientific">Kiloniella antarctica</name>
    <dbReference type="NCBI Taxonomy" id="1550907"/>
    <lineage>
        <taxon>Bacteria</taxon>
        <taxon>Pseudomonadati</taxon>
        <taxon>Pseudomonadota</taxon>
        <taxon>Alphaproteobacteria</taxon>
        <taxon>Rhodospirillales</taxon>
        <taxon>Kiloniellaceae</taxon>
        <taxon>Kiloniella</taxon>
    </lineage>
</organism>
<dbReference type="PANTHER" id="PTHR45339:SF1">
    <property type="entry name" value="HYBRID SIGNAL TRANSDUCTION HISTIDINE KINASE J"/>
    <property type="match status" value="1"/>
</dbReference>
<sequence>MKGGLYKIAATTFALSLGLILVFAYVESKKIHPVHMQELSLMLHKLKANETSMTETILKSQMASLPDFTELKTADSIITNIMSTLETDFNHHDEIKPQTRILLNNYLTNHTKRKILIETFEQQFVLYQDNNQSLQKALVQFSQNYKTTNENAWLLDRILNLYLMINSNDVDNPRIISTAISSIKEDISSISPSLAEGHLTILRAILKHAEETVKTKVRLTSLTTKLTNIGNISILAELSESQNKQFKIYYEESEFYTQIMFAATCILLLGIAFAFYKLFKTTSSLNRTKSLLETRVLHRTAELENATKQAESANLAKSRFLASMSHEIRTPMNGVLGMVSSLLGTKLTSDQHNSVFTIKESGEALLSLLNDILDLSKIEAEKIELEEIDFSLSKVLDSTEALWESRARAKNLRFQVLYSPSSTDIIKGDPGRVRQILYNLIGNAIKFTQTGKILIIIEEVATQNNRLKFRFEVEDSGVGITRENQEKLFQAFTQADTTTTRKFGGTGLGLVICKQLTMLMDGDIGVESTEGLGSTFWFTIEVEKGDPKKVKEVEDAEALRNRPPEHIGKSIKILVAEDNKINQKVIQSLLTPLNCTLHIVENGLEAYIAVQKQPYDVILMDVQMPQMDGPTATQRIRELNAPTAKIPIIALTANAMKGDREYYLACGMDDYVSKPIDQRALIGAISRWVSASSISQSINSGLKAVEKPKELSKKAKSEMQKLQNDLENIMNDLP</sequence>
<keyword evidence="10" id="KW-0067">ATP-binding</keyword>
<dbReference type="SUPFAM" id="SSF55874">
    <property type="entry name" value="ATPase domain of HSP90 chaperone/DNA topoisomerase II/histidine kinase"/>
    <property type="match status" value="1"/>
</dbReference>
<feature type="transmembrane region" description="Helical" evidence="7">
    <location>
        <begin position="255"/>
        <end position="279"/>
    </location>
</feature>
<keyword evidence="4" id="KW-0902">Two-component regulatory system</keyword>
<dbReference type="InterPro" id="IPR003594">
    <property type="entry name" value="HATPase_dom"/>
</dbReference>
<dbReference type="Pfam" id="PF00072">
    <property type="entry name" value="Response_reg"/>
    <property type="match status" value="1"/>
</dbReference>
<comment type="catalytic activity">
    <reaction evidence="1">
        <text>ATP + protein L-histidine = ADP + protein N-phospho-L-histidine.</text>
        <dbReference type="EC" id="2.7.13.3"/>
    </reaction>
</comment>
<protein>
    <recommendedName>
        <fullName evidence="2">histidine kinase</fullName>
        <ecNumber evidence="2">2.7.13.3</ecNumber>
    </recommendedName>
</protein>
<dbReference type="Pfam" id="PF02518">
    <property type="entry name" value="HATPase_c"/>
    <property type="match status" value="1"/>
</dbReference>
<dbReference type="EC" id="2.7.13.3" evidence="2"/>
<dbReference type="InterPro" id="IPR003661">
    <property type="entry name" value="HisK_dim/P_dom"/>
</dbReference>
<evidence type="ECO:0000256" key="1">
    <source>
        <dbReference type="ARBA" id="ARBA00000085"/>
    </source>
</evidence>
<feature type="modified residue" description="4-aspartylphosphate" evidence="5">
    <location>
        <position position="621"/>
    </location>
</feature>
<keyword evidence="3 5" id="KW-0597">Phosphoprotein</keyword>
<name>A0ABW5BGL9_9PROT</name>
<dbReference type="CDD" id="cd16922">
    <property type="entry name" value="HATPase_EvgS-ArcB-TorS-like"/>
    <property type="match status" value="1"/>
</dbReference>
<dbReference type="SMART" id="SM00387">
    <property type="entry name" value="HATPase_c"/>
    <property type="match status" value="1"/>
</dbReference>
<evidence type="ECO:0000259" key="8">
    <source>
        <dbReference type="PROSITE" id="PS50109"/>
    </source>
</evidence>
<evidence type="ECO:0000313" key="10">
    <source>
        <dbReference type="EMBL" id="MFD2205227.1"/>
    </source>
</evidence>
<dbReference type="EMBL" id="JBHUII010000003">
    <property type="protein sequence ID" value="MFD2205227.1"/>
    <property type="molecule type" value="Genomic_DNA"/>
</dbReference>
<keyword evidence="7" id="KW-1133">Transmembrane helix</keyword>
<feature type="domain" description="Response regulatory" evidence="9">
    <location>
        <begin position="572"/>
        <end position="689"/>
    </location>
</feature>
<dbReference type="PRINTS" id="PR00344">
    <property type="entry name" value="BCTRLSENSOR"/>
</dbReference>
<dbReference type="PANTHER" id="PTHR45339">
    <property type="entry name" value="HYBRID SIGNAL TRANSDUCTION HISTIDINE KINASE J"/>
    <property type="match status" value="1"/>
</dbReference>